<evidence type="ECO:0000313" key="1">
    <source>
        <dbReference type="EMBL" id="CDM98230.1"/>
    </source>
</evidence>
<dbReference type="AlphaFoldDB" id="A0A9P1KLJ2"/>
<accession>A0A9P1KLJ2</accession>
<dbReference type="Proteomes" id="UP000032946">
    <property type="component" value="Chromosome"/>
</dbReference>
<reference evidence="1 2" key="1">
    <citation type="submission" date="2014-02" db="EMBL/GenBank/DDBJ databases">
        <authorList>
            <person name="Genoscope - CEA"/>
        </authorList>
    </citation>
    <scope>NUCLEOTIDE SEQUENCE [LARGE SCALE GENOMIC DNA]</scope>
    <source>
        <strain evidence="1 2">PCC 8005</strain>
    </source>
</reference>
<name>A0A9P1KLJ2_9CYAN</name>
<protein>
    <submittedName>
        <fullName evidence="1">Uncharacterized protein</fullName>
    </submittedName>
</protein>
<evidence type="ECO:0000313" key="2">
    <source>
        <dbReference type="Proteomes" id="UP000032946"/>
    </source>
</evidence>
<keyword evidence="2" id="KW-1185">Reference proteome</keyword>
<gene>
    <name evidence="1" type="ORF">ARTHRO_60831</name>
</gene>
<dbReference type="EMBL" id="FO818640">
    <property type="protein sequence ID" value="CDM98230.1"/>
    <property type="molecule type" value="Genomic_DNA"/>
</dbReference>
<proteinExistence type="predicted"/>
<sequence>MLPPEHTPKPGWLPHSLNAFFDLGTVGSEPRFCAGSRRNPIKLNLWEHDLISN</sequence>
<organism evidence="1 2">
    <name type="scientific">Limnospira indica PCC 8005</name>
    <dbReference type="NCBI Taxonomy" id="376219"/>
    <lineage>
        <taxon>Bacteria</taxon>
        <taxon>Bacillati</taxon>
        <taxon>Cyanobacteriota</taxon>
        <taxon>Cyanophyceae</taxon>
        <taxon>Oscillatoriophycideae</taxon>
        <taxon>Oscillatoriales</taxon>
        <taxon>Sirenicapillariaceae</taxon>
        <taxon>Limnospira</taxon>
    </lineage>
</organism>